<organism evidence="9 10">
    <name type="scientific">Subtercola lobariae</name>
    <dbReference type="NCBI Taxonomy" id="1588641"/>
    <lineage>
        <taxon>Bacteria</taxon>
        <taxon>Bacillati</taxon>
        <taxon>Actinomycetota</taxon>
        <taxon>Actinomycetes</taxon>
        <taxon>Micrococcales</taxon>
        <taxon>Microbacteriaceae</taxon>
        <taxon>Subtercola</taxon>
    </lineage>
</organism>
<dbReference type="EMBL" id="BMGP01000005">
    <property type="protein sequence ID" value="GGF32577.1"/>
    <property type="molecule type" value="Genomic_DNA"/>
</dbReference>
<dbReference type="EC" id="5.2.1.8" evidence="6"/>
<name>A0A917EZ39_9MICO</name>
<reference evidence="9 10" key="1">
    <citation type="journal article" date="2014" name="Int. J. Syst. Evol. Microbiol.">
        <title>Complete genome sequence of Corynebacterium casei LMG S-19264T (=DSM 44701T), isolated from a smear-ripened cheese.</title>
        <authorList>
            <consortium name="US DOE Joint Genome Institute (JGI-PGF)"/>
            <person name="Walter F."/>
            <person name="Albersmeier A."/>
            <person name="Kalinowski J."/>
            <person name="Ruckert C."/>
        </authorList>
    </citation>
    <scope>NUCLEOTIDE SEQUENCE [LARGE SCALE GENOMIC DNA]</scope>
    <source>
        <strain evidence="9 10">CGMCC 1.12976</strain>
    </source>
</reference>
<dbReference type="RefSeq" id="WP_188679154.1">
    <property type="nucleotide sequence ID" value="NZ_BMGP01000005.1"/>
</dbReference>
<dbReference type="Gene3D" id="3.10.50.40">
    <property type="match status" value="2"/>
</dbReference>
<evidence type="ECO:0000256" key="1">
    <source>
        <dbReference type="ARBA" id="ARBA00000971"/>
    </source>
</evidence>
<evidence type="ECO:0000256" key="4">
    <source>
        <dbReference type="ARBA" id="ARBA00023235"/>
    </source>
</evidence>
<feature type="domain" description="PPIase FKBP-type" evidence="8">
    <location>
        <begin position="222"/>
        <end position="313"/>
    </location>
</feature>
<protein>
    <recommendedName>
        <fullName evidence="6">Peptidyl-prolyl cis-trans isomerase</fullName>
        <ecNumber evidence="6">5.2.1.8</ecNumber>
    </recommendedName>
</protein>
<dbReference type="PANTHER" id="PTHR43811">
    <property type="entry name" value="FKBP-TYPE PEPTIDYL-PROLYL CIS-TRANS ISOMERASE FKPA"/>
    <property type="match status" value="1"/>
</dbReference>
<evidence type="ECO:0000256" key="2">
    <source>
        <dbReference type="ARBA" id="ARBA00006577"/>
    </source>
</evidence>
<evidence type="ECO:0000313" key="10">
    <source>
        <dbReference type="Proteomes" id="UP000598775"/>
    </source>
</evidence>
<sequence>MRKFVALTVAAGLLVALAGCSSSSDSAAGCTPQATAGPASNLVTATGDFGTAPTVSFYTPLDVTGPQVTTLIKGTGATVGEGDYILGEYTFVDGATGQVQQKSSYNGSDSAGFVVGKLDALPALDAGVRCATVGSRLAITMPPVAASDSSAGSADSVVAVFDVIGSFPARADGATQPAQAGFPSVALGPDGRPGITIPSGAVPTDLKTAVLKKGNGAVVAEGDHVVVKYTAVVWADKSVAKTTWDDGVPVVATASATQPLSTTVVPALVGQTVGSQYITVVPPSAGYGSTASTDPAVPANSTLIYVVDVLGTVQATPSQ</sequence>
<dbReference type="InterPro" id="IPR001179">
    <property type="entry name" value="PPIase_FKBP_dom"/>
</dbReference>
<keyword evidence="7" id="KW-0732">Signal</keyword>
<dbReference type="GO" id="GO:0003755">
    <property type="term" value="F:peptidyl-prolyl cis-trans isomerase activity"/>
    <property type="evidence" value="ECO:0007669"/>
    <property type="project" value="UniProtKB-UniRule"/>
</dbReference>
<dbReference type="InterPro" id="IPR046357">
    <property type="entry name" value="PPIase_dom_sf"/>
</dbReference>
<evidence type="ECO:0000256" key="5">
    <source>
        <dbReference type="PROSITE-ProRule" id="PRU00277"/>
    </source>
</evidence>
<dbReference type="PROSITE" id="PS51257">
    <property type="entry name" value="PROKAR_LIPOPROTEIN"/>
    <property type="match status" value="1"/>
</dbReference>
<proteinExistence type="inferred from homology"/>
<comment type="catalytic activity">
    <reaction evidence="1 5 6">
        <text>[protein]-peptidylproline (omega=180) = [protein]-peptidylproline (omega=0)</text>
        <dbReference type="Rhea" id="RHEA:16237"/>
        <dbReference type="Rhea" id="RHEA-COMP:10747"/>
        <dbReference type="Rhea" id="RHEA-COMP:10748"/>
        <dbReference type="ChEBI" id="CHEBI:83833"/>
        <dbReference type="ChEBI" id="CHEBI:83834"/>
        <dbReference type="EC" id="5.2.1.8"/>
    </reaction>
</comment>
<keyword evidence="3 5" id="KW-0697">Rotamase</keyword>
<dbReference type="SUPFAM" id="SSF54534">
    <property type="entry name" value="FKBP-like"/>
    <property type="match status" value="2"/>
</dbReference>
<evidence type="ECO:0000256" key="6">
    <source>
        <dbReference type="RuleBase" id="RU003915"/>
    </source>
</evidence>
<evidence type="ECO:0000313" key="9">
    <source>
        <dbReference type="EMBL" id="GGF32577.1"/>
    </source>
</evidence>
<dbReference type="Pfam" id="PF00254">
    <property type="entry name" value="FKBP_C"/>
    <property type="match status" value="1"/>
</dbReference>
<keyword evidence="4 5" id="KW-0413">Isomerase</keyword>
<evidence type="ECO:0000256" key="7">
    <source>
        <dbReference type="SAM" id="SignalP"/>
    </source>
</evidence>
<dbReference type="AlphaFoldDB" id="A0A917EZ39"/>
<accession>A0A917EZ39</accession>
<dbReference type="PANTHER" id="PTHR43811:SF19">
    <property type="entry name" value="39 KDA FK506-BINDING NUCLEAR PROTEIN"/>
    <property type="match status" value="1"/>
</dbReference>
<feature type="chain" id="PRO_5037157213" description="Peptidyl-prolyl cis-trans isomerase" evidence="7">
    <location>
        <begin position="28"/>
        <end position="319"/>
    </location>
</feature>
<comment type="similarity">
    <text evidence="2 6">Belongs to the FKBP-type PPIase family.</text>
</comment>
<dbReference type="Proteomes" id="UP000598775">
    <property type="component" value="Unassembled WGS sequence"/>
</dbReference>
<evidence type="ECO:0000259" key="8">
    <source>
        <dbReference type="PROSITE" id="PS50059"/>
    </source>
</evidence>
<dbReference type="PROSITE" id="PS50059">
    <property type="entry name" value="FKBP_PPIASE"/>
    <property type="match status" value="1"/>
</dbReference>
<feature type="signal peptide" evidence="7">
    <location>
        <begin position="1"/>
        <end position="27"/>
    </location>
</feature>
<gene>
    <name evidence="9" type="ORF">GCM10011399_27150</name>
</gene>
<keyword evidence="10" id="KW-1185">Reference proteome</keyword>
<comment type="caution">
    <text evidence="9">The sequence shown here is derived from an EMBL/GenBank/DDBJ whole genome shotgun (WGS) entry which is preliminary data.</text>
</comment>
<evidence type="ECO:0000256" key="3">
    <source>
        <dbReference type="ARBA" id="ARBA00023110"/>
    </source>
</evidence>